<evidence type="ECO:0000313" key="8">
    <source>
        <dbReference type="Proteomes" id="UP000238322"/>
    </source>
</evidence>
<dbReference type="OrthoDB" id="9810109at2"/>
<feature type="transmembrane region" description="Helical" evidence="6">
    <location>
        <begin position="48"/>
        <end position="68"/>
    </location>
</feature>
<name>A0A2S8FRG1_9BACT</name>
<dbReference type="PANTHER" id="PTHR42770">
    <property type="entry name" value="AMINO ACID TRANSPORTER-RELATED"/>
    <property type="match status" value="1"/>
</dbReference>
<feature type="transmembrane region" description="Helical" evidence="6">
    <location>
        <begin position="378"/>
        <end position="397"/>
    </location>
</feature>
<keyword evidence="4 6" id="KW-1133">Transmembrane helix</keyword>
<feature type="transmembrane region" description="Helical" evidence="6">
    <location>
        <begin position="126"/>
        <end position="148"/>
    </location>
</feature>
<dbReference type="GO" id="GO:0005886">
    <property type="term" value="C:plasma membrane"/>
    <property type="evidence" value="ECO:0007669"/>
    <property type="project" value="UniProtKB-SubCell"/>
</dbReference>
<feature type="transmembrane region" description="Helical" evidence="6">
    <location>
        <begin position="327"/>
        <end position="344"/>
    </location>
</feature>
<protein>
    <submittedName>
        <fullName evidence="7">Amino acid permease</fullName>
    </submittedName>
</protein>
<feature type="transmembrane region" description="Helical" evidence="6">
    <location>
        <begin position="155"/>
        <end position="178"/>
    </location>
</feature>
<dbReference type="PIRSF" id="PIRSF006060">
    <property type="entry name" value="AA_transporter"/>
    <property type="match status" value="1"/>
</dbReference>
<dbReference type="AlphaFoldDB" id="A0A2S8FRG1"/>
<keyword evidence="3 6" id="KW-0812">Transmembrane</keyword>
<sequence length="430" mass="45230">MTEEKADQHPQGKLGPVRVWALAAGGMVGGGIYIALGVVIAVAAQWSWLSFVIAGIIAVTTTYSYATLANHFEGSGGAFDFLENMDREGAAGSLSWLLIIGYTLTIAVYAFAFGHYVSYALGGDALTIRILALAAGFGLIALNLIGIGKMTAVEVVIVSANLLVLIALGIAGVCYWDTTELVAGISPRGIWAAPIGAASIFVSYEGFQLLTYEYDKIKEPKKQLTPVLVSAAVFVVLVYVLVALGATMLAGALTIVDEKQVALSIAAENLAGPAGLVIMTIAAAFATAAAINSTLYSTGKLAARVARDGELPPWFDHRNRFDVPDRPIMVIGTIATLLAILGSLSSLVEAASLVFLVTFVIVNFICWREVNHLRWIPILGMIIAAPVGLLLVARLLLTAPFPLLLLAALSMFAVFGRPAILRRLGEGGAT</sequence>
<evidence type="ECO:0000313" key="7">
    <source>
        <dbReference type="EMBL" id="PQO34769.1"/>
    </source>
</evidence>
<feature type="transmembrane region" description="Helical" evidence="6">
    <location>
        <begin position="89"/>
        <end position="114"/>
    </location>
</feature>
<evidence type="ECO:0000256" key="6">
    <source>
        <dbReference type="SAM" id="Phobius"/>
    </source>
</evidence>
<dbReference type="InterPro" id="IPR002293">
    <property type="entry name" value="AA/rel_permease1"/>
</dbReference>
<dbReference type="EMBL" id="PUHY01000010">
    <property type="protein sequence ID" value="PQO34769.1"/>
    <property type="molecule type" value="Genomic_DNA"/>
</dbReference>
<dbReference type="Proteomes" id="UP000238322">
    <property type="component" value="Unassembled WGS sequence"/>
</dbReference>
<evidence type="ECO:0000256" key="4">
    <source>
        <dbReference type="ARBA" id="ARBA00022989"/>
    </source>
</evidence>
<evidence type="ECO:0000256" key="5">
    <source>
        <dbReference type="ARBA" id="ARBA00023136"/>
    </source>
</evidence>
<comment type="caution">
    <text evidence="7">The sequence shown here is derived from an EMBL/GenBank/DDBJ whole genome shotgun (WGS) entry which is preliminary data.</text>
</comment>
<keyword evidence="5 6" id="KW-0472">Membrane</keyword>
<dbReference type="RefSeq" id="WP_105330499.1">
    <property type="nucleotide sequence ID" value="NZ_PUHY01000010.1"/>
</dbReference>
<gene>
    <name evidence="7" type="ORF">C5Y83_14810</name>
</gene>
<dbReference type="Pfam" id="PF13520">
    <property type="entry name" value="AA_permease_2"/>
    <property type="match status" value="1"/>
</dbReference>
<feature type="transmembrane region" description="Helical" evidence="6">
    <location>
        <begin position="224"/>
        <end position="250"/>
    </location>
</feature>
<evidence type="ECO:0000256" key="1">
    <source>
        <dbReference type="ARBA" id="ARBA00004651"/>
    </source>
</evidence>
<dbReference type="Gene3D" id="1.20.1740.10">
    <property type="entry name" value="Amino acid/polyamine transporter I"/>
    <property type="match status" value="1"/>
</dbReference>
<reference evidence="7 8" key="1">
    <citation type="submission" date="2018-02" db="EMBL/GenBank/DDBJ databases">
        <title>Comparative genomes isolates from brazilian mangrove.</title>
        <authorList>
            <person name="Araujo J.E."/>
            <person name="Taketani R.G."/>
            <person name="Silva M.C.P."/>
            <person name="Loureco M.V."/>
            <person name="Andreote F.D."/>
        </authorList>
    </citation>
    <scope>NUCLEOTIDE SEQUENCE [LARGE SCALE GENOMIC DNA]</scope>
    <source>
        <strain evidence="7 8">Hex-1 MGV</strain>
    </source>
</reference>
<organism evidence="7 8">
    <name type="scientific">Blastopirellula marina</name>
    <dbReference type="NCBI Taxonomy" id="124"/>
    <lineage>
        <taxon>Bacteria</taxon>
        <taxon>Pseudomonadati</taxon>
        <taxon>Planctomycetota</taxon>
        <taxon>Planctomycetia</taxon>
        <taxon>Pirellulales</taxon>
        <taxon>Pirellulaceae</taxon>
        <taxon>Blastopirellula</taxon>
    </lineage>
</organism>
<keyword evidence="2" id="KW-1003">Cell membrane</keyword>
<feature type="transmembrane region" description="Helical" evidence="6">
    <location>
        <begin position="20"/>
        <end position="42"/>
    </location>
</feature>
<dbReference type="GO" id="GO:0022857">
    <property type="term" value="F:transmembrane transporter activity"/>
    <property type="evidence" value="ECO:0007669"/>
    <property type="project" value="InterPro"/>
</dbReference>
<dbReference type="InterPro" id="IPR050367">
    <property type="entry name" value="APC_superfamily"/>
</dbReference>
<feature type="transmembrane region" description="Helical" evidence="6">
    <location>
        <begin position="190"/>
        <end position="212"/>
    </location>
</feature>
<evidence type="ECO:0000256" key="3">
    <source>
        <dbReference type="ARBA" id="ARBA00022692"/>
    </source>
</evidence>
<dbReference type="PANTHER" id="PTHR42770:SF11">
    <property type="entry name" value="INNER MEMBRANE TRANSPORT PROTEIN YBAT"/>
    <property type="match status" value="1"/>
</dbReference>
<feature type="transmembrane region" description="Helical" evidence="6">
    <location>
        <begin position="403"/>
        <end position="420"/>
    </location>
</feature>
<evidence type="ECO:0000256" key="2">
    <source>
        <dbReference type="ARBA" id="ARBA00022475"/>
    </source>
</evidence>
<feature type="transmembrane region" description="Helical" evidence="6">
    <location>
        <begin position="350"/>
        <end position="366"/>
    </location>
</feature>
<proteinExistence type="predicted"/>
<feature type="transmembrane region" description="Helical" evidence="6">
    <location>
        <begin position="270"/>
        <end position="291"/>
    </location>
</feature>
<accession>A0A2S8FRG1</accession>
<comment type="subcellular location">
    <subcellularLocation>
        <location evidence="1">Cell membrane</location>
        <topology evidence="1">Multi-pass membrane protein</topology>
    </subcellularLocation>
</comment>